<accession>A0ACC2UF33</accession>
<evidence type="ECO:0000313" key="1">
    <source>
        <dbReference type="EMBL" id="KAJ9085488.1"/>
    </source>
</evidence>
<name>A0ACC2UF33_9FUNG</name>
<proteinExistence type="predicted"/>
<evidence type="ECO:0000313" key="2">
    <source>
        <dbReference type="Proteomes" id="UP001165960"/>
    </source>
</evidence>
<gene>
    <name evidence="1" type="ORF">DSO57_1013317</name>
</gene>
<dbReference type="Proteomes" id="UP001165960">
    <property type="component" value="Unassembled WGS sequence"/>
</dbReference>
<reference evidence="1" key="1">
    <citation type="submission" date="2022-04" db="EMBL/GenBank/DDBJ databases">
        <title>Genome of the entomopathogenic fungus Entomophthora muscae.</title>
        <authorList>
            <person name="Elya C."/>
            <person name="Lovett B.R."/>
            <person name="Lee E."/>
            <person name="Macias A.M."/>
            <person name="Hajek A.E."/>
            <person name="De Bivort B.L."/>
            <person name="Kasson M.T."/>
            <person name="De Fine Licht H.H."/>
            <person name="Stajich J.E."/>
        </authorList>
    </citation>
    <scope>NUCLEOTIDE SEQUENCE</scope>
    <source>
        <strain evidence="1">Berkeley</strain>
    </source>
</reference>
<protein>
    <submittedName>
        <fullName evidence="1">Uncharacterized protein</fullName>
    </submittedName>
</protein>
<dbReference type="EMBL" id="QTSX02000759">
    <property type="protein sequence ID" value="KAJ9085488.1"/>
    <property type="molecule type" value="Genomic_DNA"/>
</dbReference>
<keyword evidence="2" id="KW-1185">Reference proteome</keyword>
<sequence>MHYYLNKHQFCLIIFLYYSVFTQAVTISQQAAYFTTLLNSSLDPANDNNNPKDVTATTLAAINETPPELPQDHGLQRDDKSVFLKGEFKIPRPVPANVNLTALGTPRNVQTLFDLSGPAPAVNRFQETSDQPPKLYCPTGVQ</sequence>
<organism evidence="1 2">
    <name type="scientific">Entomophthora muscae</name>
    <dbReference type="NCBI Taxonomy" id="34485"/>
    <lineage>
        <taxon>Eukaryota</taxon>
        <taxon>Fungi</taxon>
        <taxon>Fungi incertae sedis</taxon>
        <taxon>Zoopagomycota</taxon>
        <taxon>Entomophthoromycotina</taxon>
        <taxon>Entomophthoromycetes</taxon>
        <taxon>Entomophthorales</taxon>
        <taxon>Entomophthoraceae</taxon>
        <taxon>Entomophthora</taxon>
    </lineage>
</organism>
<comment type="caution">
    <text evidence="1">The sequence shown here is derived from an EMBL/GenBank/DDBJ whole genome shotgun (WGS) entry which is preliminary data.</text>
</comment>